<dbReference type="InterPro" id="IPR006638">
    <property type="entry name" value="Elp3/MiaA/NifB-like_rSAM"/>
</dbReference>
<evidence type="ECO:0000256" key="2">
    <source>
        <dbReference type="ARBA" id="ARBA00022691"/>
    </source>
</evidence>
<dbReference type="InterPro" id="IPR051198">
    <property type="entry name" value="BchE-like"/>
</dbReference>
<dbReference type="GO" id="GO:0005829">
    <property type="term" value="C:cytosol"/>
    <property type="evidence" value="ECO:0007669"/>
    <property type="project" value="TreeGrafter"/>
</dbReference>
<evidence type="ECO:0000256" key="3">
    <source>
        <dbReference type="ARBA" id="ARBA00022723"/>
    </source>
</evidence>
<dbReference type="OrthoDB" id="9801424at2"/>
<dbReference type="Gene3D" id="3.80.30.20">
    <property type="entry name" value="tm_1862 like domain"/>
    <property type="match status" value="1"/>
</dbReference>
<keyword evidence="5" id="KW-0411">Iron-sulfur</keyword>
<dbReference type="GO" id="GO:0051536">
    <property type="term" value="F:iron-sulfur cluster binding"/>
    <property type="evidence" value="ECO:0007669"/>
    <property type="project" value="UniProtKB-KW"/>
</dbReference>
<dbReference type="SFLD" id="SFLDS00029">
    <property type="entry name" value="Radical_SAM"/>
    <property type="match status" value="1"/>
</dbReference>
<comment type="cofactor">
    <cofactor evidence="1">
        <name>[4Fe-4S] cluster</name>
        <dbReference type="ChEBI" id="CHEBI:49883"/>
    </cofactor>
</comment>
<dbReference type="GO" id="GO:0003824">
    <property type="term" value="F:catalytic activity"/>
    <property type="evidence" value="ECO:0007669"/>
    <property type="project" value="InterPro"/>
</dbReference>
<dbReference type="RefSeq" id="WP_145342442.1">
    <property type="nucleotide sequence ID" value="NZ_SMLY01000073.1"/>
</dbReference>
<evidence type="ECO:0000259" key="6">
    <source>
        <dbReference type="SMART" id="SM00729"/>
    </source>
</evidence>
<keyword evidence="2" id="KW-0949">S-adenosyl-L-methionine</keyword>
<dbReference type="Proteomes" id="UP000320593">
    <property type="component" value="Unassembled WGS sequence"/>
</dbReference>
<keyword evidence="8" id="KW-1185">Reference proteome</keyword>
<keyword evidence="3" id="KW-0479">Metal-binding</keyword>
<dbReference type="PANTHER" id="PTHR43409">
    <property type="entry name" value="ANAEROBIC MAGNESIUM-PROTOPORPHYRIN IX MONOMETHYL ESTER CYCLASE-RELATED"/>
    <property type="match status" value="1"/>
</dbReference>
<dbReference type="EMBL" id="VLLF01000003">
    <property type="protein sequence ID" value="TWI89647.1"/>
    <property type="molecule type" value="Genomic_DNA"/>
</dbReference>
<dbReference type="SFLD" id="SFLDG01082">
    <property type="entry name" value="B12-binding_domain_containing"/>
    <property type="match status" value="1"/>
</dbReference>
<dbReference type="SMART" id="SM00729">
    <property type="entry name" value="Elp3"/>
    <property type="match status" value="1"/>
</dbReference>
<dbReference type="Pfam" id="PF04055">
    <property type="entry name" value="Radical_SAM"/>
    <property type="match status" value="1"/>
</dbReference>
<dbReference type="PANTHER" id="PTHR43409:SF7">
    <property type="entry name" value="BLL1977 PROTEIN"/>
    <property type="match status" value="1"/>
</dbReference>
<evidence type="ECO:0000256" key="1">
    <source>
        <dbReference type="ARBA" id="ARBA00001966"/>
    </source>
</evidence>
<keyword evidence="4" id="KW-0408">Iron</keyword>
<dbReference type="AlphaFoldDB" id="A0A562T7P3"/>
<dbReference type="SUPFAM" id="SSF102114">
    <property type="entry name" value="Radical SAM enzymes"/>
    <property type="match status" value="1"/>
</dbReference>
<organism evidence="7 8">
    <name type="scientific">Roseibium hamelinense</name>
    <dbReference type="NCBI Taxonomy" id="150831"/>
    <lineage>
        <taxon>Bacteria</taxon>
        <taxon>Pseudomonadati</taxon>
        <taxon>Pseudomonadota</taxon>
        <taxon>Alphaproteobacteria</taxon>
        <taxon>Hyphomicrobiales</taxon>
        <taxon>Stappiaceae</taxon>
        <taxon>Roseibium</taxon>
    </lineage>
</organism>
<feature type="domain" description="Elp3/MiaA/NifB-like radical SAM core" evidence="6">
    <location>
        <begin position="264"/>
        <end position="520"/>
    </location>
</feature>
<accession>A0A562T7P3</accession>
<evidence type="ECO:0000256" key="4">
    <source>
        <dbReference type="ARBA" id="ARBA00023004"/>
    </source>
</evidence>
<dbReference type="CDD" id="cd01335">
    <property type="entry name" value="Radical_SAM"/>
    <property type="match status" value="1"/>
</dbReference>
<dbReference type="InterPro" id="IPR023404">
    <property type="entry name" value="rSAM_horseshoe"/>
</dbReference>
<evidence type="ECO:0000313" key="7">
    <source>
        <dbReference type="EMBL" id="TWI89647.1"/>
    </source>
</evidence>
<evidence type="ECO:0000256" key="5">
    <source>
        <dbReference type="ARBA" id="ARBA00023014"/>
    </source>
</evidence>
<proteinExistence type="predicted"/>
<gene>
    <name evidence="7" type="ORF">JM93_01852</name>
</gene>
<name>A0A562T7P3_9HYPH</name>
<evidence type="ECO:0000313" key="8">
    <source>
        <dbReference type="Proteomes" id="UP000320593"/>
    </source>
</evidence>
<protein>
    <submittedName>
        <fullName evidence="7">Radical SAM superfamily enzyme YgiQ (UPF0313 family)</fullName>
    </submittedName>
</protein>
<dbReference type="InterPro" id="IPR007197">
    <property type="entry name" value="rSAM"/>
</dbReference>
<comment type="caution">
    <text evidence="7">The sequence shown here is derived from an EMBL/GenBank/DDBJ whole genome shotgun (WGS) entry which is preliminary data.</text>
</comment>
<dbReference type="GO" id="GO:0046872">
    <property type="term" value="F:metal ion binding"/>
    <property type="evidence" value="ECO:0007669"/>
    <property type="project" value="UniProtKB-KW"/>
</dbReference>
<dbReference type="InterPro" id="IPR058240">
    <property type="entry name" value="rSAM_sf"/>
</dbReference>
<sequence>MNVFVPSTYSADFPATLDRNALKGVKVTFINMPIREQARPNNPPLGPALLAARLREYGAEPSIIDLNIYRVQDESAAARGLEFGRTLSFSEARGLIERTLAKTGSQHVIGFSGLITTLSWQIEVAKMVRELDPDAMLLSGGGLATQFRKDLFDWIPELDAIAHSEGDDVILKIGHDAKVLREFGFPRAYTSGRLAPFFHEERDGRPRFFYHGGRSPDLDALPYPAYDLLEEDVDGFRVLDSYLSVPVWGGSAKNSSATGFEMKRSISTVSSRGCPFACKFCFRGAQGERNYGVRSAHDLAREFMDYKSRYQVDFIGLMDDNFMVSPKRISELADILEPLAKAGEIRWGAHGRLDEAADLRPDRSTGGYRQVTPRRVDDMARAGCVYIGFGAESASPKVLDDMGKGGFMLSCGTETIQGYEFPRAMTQGMRNTLNAGIHGNCTWIMGYPDERLQDLQTSLAFIKWQQELATEGLMPGTPEYDVAFASINTSVFTATAYPGTEMFQHQKVRHILSEVFDLKFDPNTHQPVMDDNFKNYVLELNDATKMITNKSGRPLNFSAMPDDQFVEVREKLDARNFDAVLGF</sequence>
<reference evidence="7 8" key="1">
    <citation type="submission" date="2019-07" db="EMBL/GenBank/DDBJ databases">
        <title>Genomic Encyclopedia of Archaeal and Bacterial Type Strains, Phase II (KMG-II): from individual species to whole genera.</title>
        <authorList>
            <person name="Goeker M."/>
        </authorList>
    </citation>
    <scope>NUCLEOTIDE SEQUENCE [LARGE SCALE GENOMIC DNA]</scope>
    <source>
        <strain evidence="7 8">ATCC BAA-252</strain>
    </source>
</reference>